<accession>A0A5B7J1P0</accession>
<protein>
    <submittedName>
        <fullName evidence="1">Uncharacterized protein</fullName>
    </submittedName>
</protein>
<comment type="caution">
    <text evidence="1">The sequence shown here is derived from an EMBL/GenBank/DDBJ whole genome shotgun (WGS) entry which is preliminary data.</text>
</comment>
<dbReference type="EMBL" id="VSRR010075924">
    <property type="protein sequence ID" value="MPC87886.1"/>
    <property type="molecule type" value="Genomic_DNA"/>
</dbReference>
<evidence type="ECO:0000313" key="1">
    <source>
        <dbReference type="EMBL" id="MPC87886.1"/>
    </source>
</evidence>
<dbReference type="Proteomes" id="UP000324222">
    <property type="component" value="Unassembled WGS sequence"/>
</dbReference>
<organism evidence="1 2">
    <name type="scientific">Portunus trituberculatus</name>
    <name type="common">Swimming crab</name>
    <name type="synonym">Neptunus trituberculatus</name>
    <dbReference type="NCBI Taxonomy" id="210409"/>
    <lineage>
        <taxon>Eukaryota</taxon>
        <taxon>Metazoa</taxon>
        <taxon>Ecdysozoa</taxon>
        <taxon>Arthropoda</taxon>
        <taxon>Crustacea</taxon>
        <taxon>Multicrustacea</taxon>
        <taxon>Malacostraca</taxon>
        <taxon>Eumalacostraca</taxon>
        <taxon>Eucarida</taxon>
        <taxon>Decapoda</taxon>
        <taxon>Pleocyemata</taxon>
        <taxon>Brachyura</taxon>
        <taxon>Eubrachyura</taxon>
        <taxon>Portunoidea</taxon>
        <taxon>Portunidae</taxon>
        <taxon>Portuninae</taxon>
        <taxon>Portunus</taxon>
    </lineage>
</organism>
<sequence>MLFNLIDFFFYQVTARGRVARRILAAPQNSASVPHPQVSPSHYIAIVIPLSSTECVIYYSTATDAHHLPTPREARAASCWRVDEQER</sequence>
<keyword evidence="2" id="KW-1185">Reference proteome</keyword>
<reference evidence="1 2" key="1">
    <citation type="submission" date="2019-05" db="EMBL/GenBank/DDBJ databases">
        <title>Another draft genome of Portunus trituberculatus and its Hox gene families provides insights of decapod evolution.</title>
        <authorList>
            <person name="Jeong J.-H."/>
            <person name="Song I."/>
            <person name="Kim S."/>
            <person name="Choi T."/>
            <person name="Kim D."/>
            <person name="Ryu S."/>
            <person name="Kim W."/>
        </authorList>
    </citation>
    <scope>NUCLEOTIDE SEQUENCE [LARGE SCALE GENOMIC DNA]</scope>
    <source>
        <tissue evidence="1">Muscle</tissue>
    </source>
</reference>
<gene>
    <name evidence="1" type="ORF">E2C01_082766</name>
</gene>
<evidence type="ECO:0000313" key="2">
    <source>
        <dbReference type="Proteomes" id="UP000324222"/>
    </source>
</evidence>
<name>A0A5B7J1P0_PORTR</name>
<dbReference type="AlphaFoldDB" id="A0A5B7J1P0"/>
<proteinExistence type="predicted"/>